<comment type="caution">
    <text evidence="1">The sequence shown here is derived from an EMBL/GenBank/DDBJ whole genome shotgun (WGS) entry which is preliminary data.</text>
</comment>
<keyword evidence="2" id="KW-1185">Reference proteome</keyword>
<sequence length="205" mass="23408">MNIQQKLKKENKTPDEVTTLQDLKKTIGLKLKELDKQFDLSNQLKMTVVDQTYKLMNINYGGAVDQLNPECQDLIPTSTQNSNCDLVGEIINFNHDAMMETLPHNIMVCIYTSFKDTVCQSCCSIQECGSNCDSSCSSVSSNATNMYSIFLYFLICPNTLETQCSDSFSNSQEICQLKEHLQNIVNENQELLFKYKSIVRFKFNR</sequence>
<protein>
    <submittedName>
        <fullName evidence="1">Uncharacterized protein</fullName>
    </submittedName>
</protein>
<proteinExistence type="predicted"/>
<reference evidence="1 2" key="1">
    <citation type="submission" date="2019-08" db="EMBL/GenBank/DDBJ databases">
        <title>The genome of the soybean aphid Biotype 1, its phylome, world population structure and adaptation to the North American continent.</title>
        <authorList>
            <person name="Giordano R."/>
            <person name="Donthu R.K."/>
            <person name="Hernandez A.G."/>
            <person name="Wright C.L."/>
            <person name="Zimin A.V."/>
        </authorList>
    </citation>
    <scope>NUCLEOTIDE SEQUENCE [LARGE SCALE GENOMIC DNA]</scope>
    <source>
        <tissue evidence="1">Whole aphids</tissue>
    </source>
</reference>
<evidence type="ECO:0000313" key="1">
    <source>
        <dbReference type="EMBL" id="KAE9528714.1"/>
    </source>
</evidence>
<name>A0A6G0TBU9_APHGL</name>
<organism evidence="1 2">
    <name type="scientific">Aphis glycines</name>
    <name type="common">Soybean aphid</name>
    <dbReference type="NCBI Taxonomy" id="307491"/>
    <lineage>
        <taxon>Eukaryota</taxon>
        <taxon>Metazoa</taxon>
        <taxon>Ecdysozoa</taxon>
        <taxon>Arthropoda</taxon>
        <taxon>Hexapoda</taxon>
        <taxon>Insecta</taxon>
        <taxon>Pterygota</taxon>
        <taxon>Neoptera</taxon>
        <taxon>Paraneoptera</taxon>
        <taxon>Hemiptera</taxon>
        <taxon>Sternorrhyncha</taxon>
        <taxon>Aphidomorpha</taxon>
        <taxon>Aphidoidea</taxon>
        <taxon>Aphididae</taxon>
        <taxon>Aphidini</taxon>
        <taxon>Aphis</taxon>
        <taxon>Aphis</taxon>
    </lineage>
</organism>
<evidence type="ECO:0000313" key="2">
    <source>
        <dbReference type="Proteomes" id="UP000475862"/>
    </source>
</evidence>
<dbReference type="Proteomes" id="UP000475862">
    <property type="component" value="Unassembled WGS sequence"/>
</dbReference>
<gene>
    <name evidence="1" type="ORF">AGLY_012289</name>
</gene>
<accession>A0A6G0TBU9</accession>
<dbReference type="EMBL" id="VYZN01000048">
    <property type="protein sequence ID" value="KAE9528714.1"/>
    <property type="molecule type" value="Genomic_DNA"/>
</dbReference>
<dbReference type="AlphaFoldDB" id="A0A6G0TBU9"/>